<gene>
    <name evidence="3" type="ORF">C3B51_09235</name>
</gene>
<dbReference type="GO" id="GO:0016757">
    <property type="term" value="F:glycosyltransferase activity"/>
    <property type="evidence" value="ECO:0007669"/>
    <property type="project" value="InterPro"/>
</dbReference>
<feature type="domain" description="Glycosyl transferase family 1" evidence="1">
    <location>
        <begin position="168"/>
        <end position="280"/>
    </location>
</feature>
<dbReference type="InterPro" id="IPR028098">
    <property type="entry name" value="Glyco_trans_4-like_N"/>
</dbReference>
<comment type="caution">
    <text evidence="3">The sequence shown here is derived from an EMBL/GenBank/DDBJ whole genome shotgun (WGS) entry which is preliminary data.</text>
</comment>
<reference evidence="3 4" key="1">
    <citation type="submission" date="2018-01" db="EMBL/GenBank/DDBJ databases">
        <title>Co-occurrence of chitin degradation, pigmentation and bioactivity in marine Pseudoalteromonas.</title>
        <authorList>
            <person name="Paulsen S."/>
            <person name="Gram L."/>
            <person name="Machado H."/>
        </authorList>
    </citation>
    <scope>NUCLEOTIDE SEQUENCE [LARGE SCALE GENOMIC DNA]</scope>
    <source>
        <strain evidence="3 4">S1946</strain>
    </source>
</reference>
<accession>A0A4Q7EDF9</accession>
<dbReference type="GO" id="GO:1901135">
    <property type="term" value="P:carbohydrate derivative metabolic process"/>
    <property type="evidence" value="ECO:0007669"/>
    <property type="project" value="UniProtKB-ARBA"/>
</dbReference>
<name>A0A4Q7EDF9_9GAMM</name>
<evidence type="ECO:0000313" key="4">
    <source>
        <dbReference type="Proteomes" id="UP000292345"/>
    </source>
</evidence>
<dbReference type="EMBL" id="PPUZ01000024">
    <property type="protein sequence ID" value="RZM81162.1"/>
    <property type="molecule type" value="Genomic_DNA"/>
</dbReference>
<sequence>MNKLLMIINSSSGGGAEKVFNSLYGGLKEENELDVYYLYLKGNSTSRFWKFFAVFRYIWTLVKVKPDVVQSHLLFPNMLNVFLCRLFNYKSQIVCHSSFERFEGSKIEVFIKKLYGSAHSVICVSKEMANQAKCFLGKPGCVEAIYNPHDLEKYEALAEKNVQLYFDDYFVVVGRLIKSKRINDIIDVLKKTETKENLLVVGDGEEYHTLLSHVKELGMDSRVKFTGSVDNPYPYIRNAKAMLLASETEGFPNCLVESLALGVPVITSNCKTGPAELLGVSYQETKLKSVYKNCFIYPVGDLEGLEEAIKRFRGLNDNESELKGSVAALNLTDVVKQYSHSIGKLLNNKV</sequence>
<dbReference type="Pfam" id="PF00534">
    <property type="entry name" value="Glycos_transf_1"/>
    <property type="match status" value="1"/>
</dbReference>
<evidence type="ECO:0000259" key="2">
    <source>
        <dbReference type="Pfam" id="PF13439"/>
    </source>
</evidence>
<dbReference type="AlphaFoldDB" id="A0A4Q7EDF9"/>
<evidence type="ECO:0000313" key="3">
    <source>
        <dbReference type="EMBL" id="RZM81162.1"/>
    </source>
</evidence>
<organism evidence="3 4">
    <name type="scientific">Pseudoalteromonas rubra</name>
    <dbReference type="NCBI Taxonomy" id="43658"/>
    <lineage>
        <taxon>Bacteria</taxon>
        <taxon>Pseudomonadati</taxon>
        <taxon>Pseudomonadota</taxon>
        <taxon>Gammaproteobacteria</taxon>
        <taxon>Alteromonadales</taxon>
        <taxon>Pseudoalteromonadaceae</taxon>
        <taxon>Pseudoalteromonas</taxon>
    </lineage>
</organism>
<dbReference type="PANTHER" id="PTHR12526:SF638">
    <property type="entry name" value="SPORE COAT PROTEIN SA"/>
    <property type="match status" value="1"/>
</dbReference>
<dbReference type="PANTHER" id="PTHR12526">
    <property type="entry name" value="GLYCOSYLTRANSFERASE"/>
    <property type="match status" value="1"/>
</dbReference>
<feature type="domain" description="Glycosyltransferase subfamily 4-like N-terminal" evidence="2">
    <location>
        <begin position="44"/>
        <end position="152"/>
    </location>
</feature>
<evidence type="ECO:0008006" key="5">
    <source>
        <dbReference type="Google" id="ProtNLM"/>
    </source>
</evidence>
<protein>
    <recommendedName>
        <fullName evidence="5">Glycosyltransferase</fullName>
    </recommendedName>
</protein>
<dbReference type="Proteomes" id="UP000292345">
    <property type="component" value="Unassembled WGS sequence"/>
</dbReference>
<dbReference type="RefSeq" id="WP_125717053.1">
    <property type="nucleotide sequence ID" value="NZ_PPUZ01000024.1"/>
</dbReference>
<dbReference type="CDD" id="cd03811">
    <property type="entry name" value="GT4_GT28_WabH-like"/>
    <property type="match status" value="1"/>
</dbReference>
<dbReference type="InterPro" id="IPR001296">
    <property type="entry name" value="Glyco_trans_1"/>
</dbReference>
<dbReference type="Gene3D" id="3.40.50.2000">
    <property type="entry name" value="Glycogen Phosphorylase B"/>
    <property type="match status" value="2"/>
</dbReference>
<dbReference type="SUPFAM" id="SSF53756">
    <property type="entry name" value="UDP-Glycosyltransferase/glycogen phosphorylase"/>
    <property type="match status" value="1"/>
</dbReference>
<dbReference type="Pfam" id="PF13439">
    <property type="entry name" value="Glyco_transf_4"/>
    <property type="match status" value="1"/>
</dbReference>
<proteinExistence type="predicted"/>
<evidence type="ECO:0000259" key="1">
    <source>
        <dbReference type="Pfam" id="PF00534"/>
    </source>
</evidence>